<dbReference type="OrthoDB" id="2562432at2759"/>
<name>A0A8K0JRD6_9TREE</name>
<evidence type="ECO:0000313" key="8">
    <source>
        <dbReference type="EMBL" id="KAG7544348.1"/>
    </source>
</evidence>
<organism evidence="8 9">
    <name type="scientific">Filobasidium floriforme</name>
    <dbReference type="NCBI Taxonomy" id="5210"/>
    <lineage>
        <taxon>Eukaryota</taxon>
        <taxon>Fungi</taxon>
        <taxon>Dikarya</taxon>
        <taxon>Basidiomycota</taxon>
        <taxon>Agaricomycotina</taxon>
        <taxon>Tremellomycetes</taxon>
        <taxon>Filobasidiales</taxon>
        <taxon>Filobasidiaceae</taxon>
        <taxon>Filobasidium</taxon>
    </lineage>
</organism>
<dbReference type="GO" id="GO:0000978">
    <property type="term" value="F:RNA polymerase II cis-regulatory region sequence-specific DNA binding"/>
    <property type="evidence" value="ECO:0007669"/>
    <property type="project" value="TreeGrafter"/>
</dbReference>
<keyword evidence="5" id="KW-0539">Nucleus</keyword>
<feature type="region of interest" description="Disordered" evidence="6">
    <location>
        <begin position="30"/>
        <end position="52"/>
    </location>
</feature>
<dbReference type="Pfam" id="PF01285">
    <property type="entry name" value="TEA"/>
    <property type="match status" value="1"/>
</dbReference>
<keyword evidence="4" id="KW-0804">Transcription</keyword>
<dbReference type="AlphaFoldDB" id="A0A8K0JRD6"/>
<evidence type="ECO:0000256" key="3">
    <source>
        <dbReference type="ARBA" id="ARBA00023015"/>
    </source>
</evidence>
<comment type="subcellular location">
    <subcellularLocation>
        <location evidence="1">Nucleus</location>
    </subcellularLocation>
</comment>
<dbReference type="GO" id="GO:0005634">
    <property type="term" value="C:nucleus"/>
    <property type="evidence" value="ECO:0007669"/>
    <property type="project" value="UniProtKB-SubCell"/>
</dbReference>
<dbReference type="PANTHER" id="PTHR11834:SF0">
    <property type="entry name" value="PROTEIN SCALLOPED"/>
    <property type="match status" value="1"/>
</dbReference>
<evidence type="ECO:0000256" key="4">
    <source>
        <dbReference type="ARBA" id="ARBA00023163"/>
    </source>
</evidence>
<dbReference type="PRINTS" id="PR00065">
    <property type="entry name" value="TEADOMAIN"/>
</dbReference>
<sequence length="52" mass="6013">MFMQKPCGRNEIIALIITMALGKHMTRKQVSSHLQVVRQRKKMNAEGESETR</sequence>
<feature type="compositionally biased region" description="Basic and acidic residues" evidence="6">
    <location>
        <begin position="43"/>
        <end position="52"/>
    </location>
</feature>
<proteinExistence type="inferred from homology"/>
<accession>A0A8K0JRD6</accession>
<dbReference type="Gene3D" id="6.10.20.40">
    <property type="entry name" value="TEA/ATTS domain"/>
    <property type="match status" value="1"/>
</dbReference>
<evidence type="ECO:0000256" key="2">
    <source>
        <dbReference type="ARBA" id="ARBA00008421"/>
    </source>
</evidence>
<dbReference type="PANTHER" id="PTHR11834">
    <property type="entry name" value="TRANSCRIPTIONAL ENHANCER FACTOR TEF RELATED"/>
    <property type="match status" value="1"/>
</dbReference>
<comment type="similarity">
    <text evidence="2">Belongs to the TEC1 family.</text>
</comment>
<dbReference type="InterPro" id="IPR050937">
    <property type="entry name" value="TEC1_TEAD_TF"/>
</dbReference>
<dbReference type="InterPro" id="IPR038096">
    <property type="entry name" value="TEA/ATTS_sf"/>
</dbReference>
<dbReference type="InterPro" id="IPR000818">
    <property type="entry name" value="TEA/ATTS_dom"/>
</dbReference>
<evidence type="ECO:0000256" key="1">
    <source>
        <dbReference type="ARBA" id="ARBA00004123"/>
    </source>
</evidence>
<evidence type="ECO:0000259" key="7">
    <source>
        <dbReference type="Pfam" id="PF01285"/>
    </source>
</evidence>
<evidence type="ECO:0000313" key="9">
    <source>
        <dbReference type="Proteomes" id="UP000812966"/>
    </source>
</evidence>
<evidence type="ECO:0000256" key="5">
    <source>
        <dbReference type="ARBA" id="ARBA00023242"/>
    </source>
</evidence>
<reference evidence="8" key="1">
    <citation type="submission" date="2020-04" db="EMBL/GenBank/DDBJ databases">
        <title>Analysis of mating type loci in Filobasidium floriforme.</title>
        <authorList>
            <person name="Nowrousian M."/>
        </authorList>
    </citation>
    <scope>NUCLEOTIDE SEQUENCE</scope>
    <source>
        <strain evidence="8">CBS 6242</strain>
    </source>
</reference>
<dbReference type="Proteomes" id="UP000812966">
    <property type="component" value="Unassembled WGS sequence"/>
</dbReference>
<keyword evidence="3" id="KW-0805">Transcription regulation</keyword>
<evidence type="ECO:0000256" key="6">
    <source>
        <dbReference type="SAM" id="MobiDB-lite"/>
    </source>
</evidence>
<dbReference type="GO" id="GO:0000981">
    <property type="term" value="F:DNA-binding transcription factor activity, RNA polymerase II-specific"/>
    <property type="evidence" value="ECO:0007669"/>
    <property type="project" value="TreeGrafter"/>
</dbReference>
<keyword evidence="9" id="KW-1185">Reference proteome</keyword>
<gene>
    <name evidence="8" type="ORF">FFLO_03227</name>
</gene>
<comment type="caution">
    <text evidence="8">The sequence shown here is derived from an EMBL/GenBank/DDBJ whole genome shotgun (WGS) entry which is preliminary data.</text>
</comment>
<feature type="domain" description="TEA" evidence="7">
    <location>
        <begin position="3"/>
        <end position="39"/>
    </location>
</feature>
<dbReference type="EMBL" id="JABELV010000058">
    <property type="protein sequence ID" value="KAG7544348.1"/>
    <property type="molecule type" value="Genomic_DNA"/>
</dbReference>
<dbReference type="GO" id="GO:0005667">
    <property type="term" value="C:transcription regulator complex"/>
    <property type="evidence" value="ECO:0007669"/>
    <property type="project" value="TreeGrafter"/>
</dbReference>
<protein>
    <recommendedName>
        <fullName evidence="7">TEA domain-containing protein</fullName>
    </recommendedName>
</protein>